<keyword evidence="2" id="KW-0805">Transcription regulation</keyword>
<dbReference type="InterPro" id="IPR000847">
    <property type="entry name" value="LysR_HTH_N"/>
</dbReference>
<keyword evidence="3" id="KW-0238">DNA-binding</keyword>
<dbReference type="CDD" id="cd08414">
    <property type="entry name" value="PBP2_LTTR_aromatics_like"/>
    <property type="match status" value="1"/>
</dbReference>
<gene>
    <name evidence="6" type="ORF">PQQ73_33760</name>
</gene>
<dbReference type="PANTHER" id="PTHR30346:SF28">
    <property type="entry name" value="HTH-TYPE TRANSCRIPTIONAL REGULATOR CYNR"/>
    <property type="match status" value="1"/>
</dbReference>
<sequence length="326" mass="35756">MEDSRSPHMKALELRQLRYFAILARELHFGRAADVACVTQPALSQQIAKLEALVGMPLFTRDARGVTLTPAGDALRDGVEQVFGQLDLALRAARGAGKDQGFTLSIGLVEYTNLPFVPPALIRLQALYPDVAIVRREMNARRQWAALGADEIDVGFGVPVEQPGRDAQVRSEELLDSGWCLLIRRDHRFARRTRLHINELAAERLIVPARSVNEPLYDSVLARFASAGVQPNIVYETTQSQVGMTLVDQGLGSMLGAAYVFASVPESLVYCPVDGFDPLTVKAFYREGEHSSLVLDFVELAIEEARRVQAAASACAARRATNLSLL</sequence>
<proteinExistence type="inferred from homology"/>
<evidence type="ECO:0000256" key="4">
    <source>
        <dbReference type="ARBA" id="ARBA00023163"/>
    </source>
</evidence>
<dbReference type="Pfam" id="PF03466">
    <property type="entry name" value="LysR_substrate"/>
    <property type="match status" value="1"/>
</dbReference>
<comment type="caution">
    <text evidence="6">The sequence shown here is derived from an EMBL/GenBank/DDBJ whole genome shotgun (WGS) entry which is preliminary data.</text>
</comment>
<protein>
    <submittedName>
        <fullName evidence="6">LysR family transcriptional regulator</fullName>
    </submittedName>
</protein>
<dbReference type="InterPro" id="IPR036390">
    <property type="entry name" value="WH_DNA-bd_sf"/>
</dbReference>
<evidence type="ECO:0000259" key="5">
    <source>
        <dbReference type="PROSITE" id="PS50931"/>
    </source>
</evidence>
<reference evidence="6 7" key="1">
    <citation type="journal article" date="2024" name="Chem. Sci.">
        <title>Discovery of megapolipeptins by genome mining of a Burkholderiales bacteria collection.</title>
        <authorList>
            <person name="Paulo B.S."/>
            <person name="Recchia M.J.J."/>
            <person name="Lee S."/>
            <person name="Fergusson C.H."/>
            <person name="Romanowski S.B."/>
            <person name="Hernandez A."/>
            <person name="Krull N."/>
            <person name="Liu D.Y."/>
            <person name="Cavanagh H."/>
            <person name="Bos A."/>
            <person name="Gray C.A."/>
            <person name="Murphy B.T."/>
            <person name="Linington R.G."/>
            <person name="Eustaquio A.S."/>
        </authorList>
    </citation>
    <scope>NUCLEOTIDE SEQUENCE [LARGE SCALE GENOMIC DNA]</scope>
    <source>
        <strain evidence="6 7">RL17-350-BIC-E</strain>
    </source>
</reference>
<dbReference type="EMBL" id="JAQQCL010000042">
    <property type="protein sequence ID" value="MFM0721274.1"/>
    <property type="molecule type" value="Genomic_DNA"/>
</dbReference>
<feature type="domain" description="HTH lysR-type" evidence="5">
    <location>
        <begin position="12"/>
        <end position="69"/>
    </location>
</feature>
<evidence type="ECO:0000256" key="3">
    <source>
        <dbReference type="ARBA" id="ARBA00023125"/>
    </source>
</evidence>
<dbReference type="PANTHER" id="PTHR30346">
    <property type="entry name" value="TRANSCRIPTIONAL DUAL REGULATOR HCAR-RELATED"/>
    <property type="match status" value="1"/>
</dbReference>
<evidence type="ECO:0000256" key="2">
    <source>
        <dbReference type="ARBA" id="ARBA00023015"/>
    </source>
</evidence>
<keyword evidence="4" id="KW-0804">Transcription</keyword>
<comment type="similarity">
    <text evidence="1">Belongs to the LysR transcriptional regulatory family.</text>
</comment>
<dbReference type="Pfam" id="PF00126">
    <property type="entry name" value="HTH_1"/>
    <property type="match status" value="1"/>
</dbReference>
<keyword evidence="7" id="KW-1185">Reference proteome</keyword>
<dbReference type="InterPro" id="IPR036388">
    <property type="entry name" value="WH-like_DNA-bd_sf"/>
</dbReference>
<evidence type="ECO:0000256" key="1">
    <source>
        <dbReference type="ARBA" id="ARBA00009437"/>
    </source>
</evidence>
<dbReference type="Gene3D" id="3.40.190.10">
    <property type="entry name" value="Periplasmic binding protein-like II"/>
    <property type="match status" value="2"/>
</dbReference>
<dbReference type="SUPFAM" id="SSF46785">
    <property type="entry name" value="Winged helix' DNA-binding domain"/>
    <property type="match status" value="1"/>
</dbReference>
<evidence type="ECO:0000313" key="7">
    <source>
        <dbReference type="Proteomes" id="UP001629392"/>
    </source>
</evidence>
<dbReference type="InterPro" id="IPR005119">
    <property type="entry name" value="LysR_subst-bd"/>
</dbReference>
<name>A0ABW9EQW9_9BURK</name>
<dbReference type="Proteomes" id="UP001629392">
    <property type="component" value="Unassembled WGS sequence"/>
</dbReference>
<accession>A0ABW9EQW9</accession>
<dbReference type="RefSeq" id="WP_408157304.1">
    <property type="nucleotide sequence ID" value="NZ_JAQQCL010000042.1"/>
</dbReference>
<dbReference type="PROSITE" id="PS50931">
    <property type="entry name" value="HTH_LYSR"/>
    <property type="match status" value="1"/>
</dbReference>
<dbReference type="Gene3D" id="1.10.10.10">
    <property type="entry name" value="Winged helix-like DNA-binding domain superfamily/Winged helix DNA-binding domain"/>
    <property type="match status" value="1"/>
</dbReference>
<dbReference type="PRINTS" id="PR00039">
    <property type="entry name" value="HTHLYSR"/>
</dbReference>
<dbReference type="SUPFAM" id="SSF53850">
    <property type="entry name" value="Periplasmic binding protein-like II"/>
    <property type="match status" value="1"/>
</dbReference>
<evidence type="ECO:0000313" key="6">
    <source>
        <dbReference type="EMBL" id="MFM0721274.1"/>
    </source>
</evidence>
<organism evidence="6 7">
    <name type="scientific">Paraburkholderia strydomiana</name>
    <dbReference type="NCBI Taxonomy" id="1245417"/>
    <lineage>
        <taxon>Bacteria</taxon>
        <taxon>Pseudomonadati</taxon>
        <taxon>Pseudomonadota</taxon>
        <taxon>Betaproteobacteria</taxon>
        <taxon>Burkholderiales</taxon>
        <taxon>Burkholderiaceae</taxon>
        <taxon>Paraburkholderia</taxon>
    </lineage>
</organism>